<name>A0ABM3M8W0_BICAN</name>
<organism evidence="2 3">
    <name type="scientific">Bicyclus anynana</name>
    <name type="common">Squinting bush brown butterfly</name>
    <dbReference type="NCBI Taxonomy" id="110368"/>
    <lineage>
        <taxon>Eukaryota</taxon>
        <taxon>Metazoa</taxon>
        <taxon>Ecdysozoa</taxon>
        <taxon>Arthropoda</taxon>
        <taxon>Hexapoda</taxon>
        <taxon>Insecta</taxon>
        <taxon>Pterygota</taxon>
        <taxon>Neoptera</taxon>
        <taxon>Endopterygota</taxon>
        <taxon>Lepidoptera</taxon>
        <taxon>Glossata</taxon>
        <taxon>Ditrysia</taxon>
        <taxon>Papilionoidea</taxon>
        <taxon>Nymphalidae</taxon>
        <taxon>Satyrinae</taxon>
        <taxon>Satyrini</taxon>
        <taxon>Mycalesina</taxon>
        <taxon>Bicyclus</taxon>
    </lineage>
</organism>
<reference evidence="3" key="1">
    <citation type="submission" date="2025-08" db="UniProtKB">
        <authorList>
            <consortium name="RefSeq"/>
        </authorList>
    </citation>
    <scope>IDENTIFICATION</scope>
</reference>
<gene>
    <name evidence="3" type="primary">LOC128199935</name>
</gene>
<dbReference type="RefSeq" id="XP_052747549.1">
    <property type="nucleotide sequence ID" value="XM_052891589.1"/>
</dbReference>
<proteinExistence type="predicted"/>
<dbReference type="GeneID" id="128199935"/>
<accession>A0ABM3M8W0</accession>
<evidence type="ECO:0000313" key="3">
    <source>
        <dbReference type="RefSeq" id="XP_052747549.1"/>
    </source>
</evidence>
<keyword evidence="2" id="KW-1185">Reference proteome</keyword>
<sequence>MDRKFLSIFIILIYVKKEIDFVIAVRKLNHPRDMSEYCRRRVAPSVFLGKQVMEAHSHIMHFSQLEVPYSCTLSVRAESGNDIILVIQLISELDLMESCTQNADQLVVYEFGETFGGYWGHLPDRMMKKATKNHSRFYTVKTTESTSITTTEQTTDYITDATQIVLTHKASVDTDRPKDFIRMEVPLVNVSGNFQLGSPLQTGDVEDMFDFIYDVTPKNGVEYETSVLPLVQFSIKKQGRPNSYGSEQRYDLDYAIEGVTLDSRLFTARSTSKRVKNRQFTKTLIPTLNSTSWKIEDVMKAYSMTTIRSTVENTSNKTIQKILQNISNMDHNISVYLAPNLTIYENSNPFSNGQNVKSTIKLEFATKISTTKNLHQVALSMDHNKIDNLLEDKKLTHIHITDNNNRSTLHTEFHVNNNSYSFSNNVHSIKTNKNVSNVNNSDSILGFSLQKGRMVDHESWENVVQAAPVMAVVLNRSEVLSNKSRKDAKRLTNDLRFVHFIILIDGRFYVLSFYFIASHRKKRNIHALEIENSRPRNLTTERALTTETETQYQFSDLQDLAELVELQDDEITGRLALRYIRNYVGLTLFNICDYHEAKARYVFLFNSSRIVIAINNFTLAGMTVVLTPAQALLSNTTLCDPGHLECQIVGTRVCIDSMNACDEVPNCGSYDIYDEDRLLCGITKELQHNVYLAAFTFLALILTLLYTIHYWLKRYVPRVADAFFVYTDATENTLFLDTIMRSPNEDDERSYKFAYPENLSDNDDLYKNAFKEDFSENFCKRIMRKCYYLLFCKKKPEEISSFEHEVYSSAPITHSSTFSFAEYELRKFKLREGGVQTGESLELHTEIHEEVKQEKFHQEIERDKQVQPKTISDINQEKHAEELKLIQFTKDSRSSNQSNLTFTEPKDLSVMTRRNAVVADDEKEIKSTVYERVSNININSEKIQVKCEVHTEKPKKQFDRRKLRFNEDLTMIPSEDAVDSTVVGGLSHQDLDVITEAGPEVSDSRDFMRFWGISKVKKGKKKKEKHLPTH</sequence>
<dbReference type="Proteomes" id="UP001652582">
    <property type="component" value="Chromosome 4"/>
</dbReference>
<evidence type="ECO:0000256" key="1">
    <source>
        <dbReference type="SAM" id="Phobius"/>
    </source>
</evidence>
<evidence type="ECO:0000313" key="2">
    <source>
        <dbReference type="Proteomes" id="UP001652582"/>
    </source>
</evidence>
<keyword evidence="1" id="KW-0472">Membrane</keyword>
<keyword evidence="1" id="KW-0812">Transmembrane</keyword>
<feature type="transmembrane region" description="Helical" evidence="1">
    <location>
        <begin position="497"/>
        <end position="517"/>
    </location>
</feature>
<keyword evidence="1" id="KW-1133">Transmembrane helix</keyword>
<protein>
    <submittedName>
        <fullName evidence="3">Uncharacterized protein LOC128199935</fullName>
    </submittedName>
</protein>
<feature type="transmembrane region" description="Helical" evidence="1">
    <location>
        <begin position="690"/>
        <end position="712"/>
    </location>
</feature>